<evidence type="ECO:0000256" key="9">
    <source>
        <dbReference type="ARBA" id="ARBA00029908"/>
    </source>
</evidence>
<evidence type="ECO:0000256" key="1">
    <source>
        <dbReference type="ARBA" id="ARBA00002434"/>
    </source>
</evidence>
<evidence type="ECO:0000259" key="12">
    <source>
        <dbReference type="PROSITE" id="PS51094"/>
    </source>
</evidence>
<dbReference type="Gene3D" id="3.40.930.10">
    <property type="entry name" value="Mannitol-specific EII, Chain A"/>
    <property type="match status" value="1"/>
</dbReference>
<evidence type="ECO:0000313" key="13">
    <source>
        <dbReference type="EMBL" id="MFC7152035.1"/>
    </source>
</evidence>
<organism evidence="13 14">
    <name type="scientific">Cohnella cellulosilytica</name>
    <dbReference type="NCBI Taxonomy" id="986710"/>
    <lineage>
        <taxon>Bacteria</taxon>
        <taxon>Bacillati</taxon>
        <taxon>Bacillota</taxon>
        <taxon>Bacilli</taxon>
        <taxon>Bacillales</taxon>
        <taxon>Paenibacillaceae</taxon>
        <taxon>Cohnella</taxon>
    </lineage>
</organism>
<keyword evidence="14" id="KW-1185">Reference proteome</keyword>
<sequence length="145" mass="15472">MTILSKEKIRLGVRAGDRYEAIRLVGQLLVDAGHVPAEYIDYMIRREEELSTFMGAGLAIPHGTNEAKPLIRSTGLAVLLSPDGIDFGEGQTANIVVGIAAVGDDHMELLTGIASIVADDAANERLLRAKSADEVLDIFQAEIGS</sequence>
<protein>
    <recommendedName>
        <fullName evidence="2">Mannitol-specific phosphotransferase enzyme IIA component</fullName>
    </recommendedName>
    <alternativeName>
        <fullName evidence="10">EIIA</fullName>
    </alternativeName>
    <alternativeName>
        <fullName evidence="11">EIII</fullName>
    </alternativeName>
    <alternativeName>
        <fullName evidence="9">PTS system mannitol-specific EIIA component</fullName>
    </alternativeName>
</protein>
<accession>A0ABW2FM68</accession>
<evidence type="ECO:0000256" key="6">
    <source>
        <dbReference type="ARBA" id="ARBA00022679"/>
    </source>
</evidence>
<evidence type="ECO:0000256" key="10">
    <source>
        <dbReference type="ARBA" id="ARBA00030956"/>
    </source>
</evidence>
<dbReference type="InterPro" id="IPR050893">
    <property type="entry name" value="Sugar_PTS"/>
</dbReference>
<comment type="function">
    <text evidence="1">The phosphoenolpyruvate-dependent sugar phosphotransferase system (sugar PTS), a major carbohydrate active transport system, catalyzes the phosphorylation of incoming sugar substrates concomitantly with their translocation across the cell membrane. The enzyme II CmtAB PTS system is involved in D-mannitol transport.</text>
</comment>
<dbReference type="PROSITE" id="PS51094">
    <property type="entry name" value="PTS_EIIA_TYPE_2"/>
    <property type="match status" value="1"/>
</dbReference>
<dbReference type="InterPro" id="IPR002178">
    <property type="entry name" value="PTS_EIIA_type-2_dom"/>
</dbReference>
<dbReference type="Pfam" id="PF00359">
    <property type="entry name" value="PTS_EIIA_2"/>
    <property type="match status" value="1"/>
</dbReference>
<dbReference type="CDD" id="cd00211">
    <property type="entry name" value="PTS_IIA_fru"/>
    <property type="match status" value="1"/>
</dbReference>
<dbReference type="RefSeq" id="WP_378048631.1">
    <property type="nucleotide sequence ID" value="NZ_JBHMDN010000017.1"/>
</dbReference>
<reference evidence="14" key="1">
    <citation type="journal article" date="2019" name="Int. J. Syst. Evol. Microbiol.">
        <title>The Global Catalogue of Microorganisms (GCM) 10K type strain sequencing project: providing services to taxonomists for standard genome sequencing and annotation.</title>
        <authorList>
            <consortium name="The Broad Institute Genomics Platform"/>
            <consortium name="The Broad Institute Genome Sequencing Center for Infectious Disease"/>
            <person name="Wu L."/>
            <person name="Ma J."/>
        </authorList>
    </citation>
    <scope>NUCLEOTIDE SEQUENCE [LARGE SCALE GENOMIC DNA]</scope>
    <source>
        <strain evidence="14">KCTC 12907</strain>
    </source>
</reference>
<evidence type="ECO:0000256" key="2">
    <source>
        <dbReference type="ARBA" id="ARBA00014783"/>
    </source>
</evidence>
<dbReference type="PANTHER" id="PTHR30181:SF2">
    <property type="entry name" value="PTS SYSTEM MANNITOL-SPECIFIC EIICBA COMPONENT"/>
    <property type="match status" value="1"/>
</dbReference>
<dbReference type="PANTHER" id="PTHR30181">
    <property type="entry name" value="MANNITOL PERMEASE IIC COMPONENT"/>
    <property type="match status" value="1"/>
</dbReference>
<keyword evidence="5 13" id="KW-0762">Sugar transport</keyword>
<evidence type="ECO:0000256" key="3">
    <source>
        <dbReference type="ARBA" id="ARBA00022448"/>
    </source>
</evidence>
<name>A0ABW2FM68_9BACL</name>
<dbReference type="SUPFAM" id="SSF55804">
    <property type="entry name" value="Phoshotransferase/anion transport protein"/>
    <property type="match status" value="1"/>
</dbReference>
<dbReference type="Proteomes" id="UP001596378">
    <property type="component" value="Unassembled WGS sequence"/>
</dbReference>
<feature type="domain" description="PTS EIIA type-2" evidence="12">
    <location>
        <begin position="2"/>
        <end position="142"/>
    </location>
</feature>
<proteinExistence type="predicted"/>
<keyword evidence="7" id="KW-0598">Phosphotransferase system</keyword>
<evidence type="ECO:0000256" key="4">
    <source>
        <dbReference type="ARBA" id="ARBA00022553"/>
    </source>
</evidence>
<keyword evidence="3" id="KW-0813">Transport</keyword>
<dbReference type="EMBL" id="JBHTAI010000020">
    <property type="protein sequence ID" value="MFC7152035.1"/>
    <property type="molecule type" value="Genomic_DNA"/>
</dbReference>
<evidence type="ECO:0000313" key="14">
    <source>
        <dbReference type="Proteomes" id="UP001596378"/>
    </source>
</evidence>
<dbReference type="PROSITE" id="PS00372">
    <property type="entry name" value="PTS_EIIA_TYPE_2_HIS"/>
    <property type="match status" value="1"/>
</dbReference>
<evidence type="ECO:0000256" key="7">
    <source>
        <dbReference type="ARBA" id="ARBA00022683"/>
    </source>
</evidence>
<keyword evidence="8" id="KW-0418">Kinase</keyword>
<dbReference type="InterPro" id="IPR016152">
    <property type="entry name" value="PTrfase/Anion_transptr"/>
</dbReference>
<evidence type="ECO:0000256" key="5">
    <source>
        <dbReference type="ARBA" id="ARBA00022597"/>
    </source>
</evidence>
<comment type="caution">
    <text evidence="13">The sequence shown here is derived from an EMBL/GenBank/DDBJ whole genome shotgun (WGS) entry which is preliminary data.</text>
</comment>
<keyword evidence="4" id="KW-0597">Phosphoprotein</keyword>
<evidence type="ECO:0000256" key="8">
    <source>
        <dbReference type="ARBA" id="ARBA00022777"/>
    </source>
</evidence>
<evidence type="ECO:0000256" key="11">
    <source>
        <dbReference type="ARBA" id="ARBA00030962"/>
    </source>
</evidence>
<keyword evidence="6" id="KW-0808">Transferase</keyword>
<gene>
    <name evidence="13" type="ORF">ACFQMJ_26150</name>
</gene>